<evidence type="ECO:0000313" key="4">
    <source>
        <dbReference type="WBParaSite" id="GPLIN_000167500"/>
    </source>
</evidence>
<protein>
    <submittedName>
        <fullName evidence="4">SCP domain-containing protein</fullName>
    </submittedName>
</protein>
<keyword evidence="1" id="KW-0732">Signal</keyword>
<dbReference type="InterPro" id="IPR014044">
    <property type="entry name" value="CAP_dom"/>
</dbReference>
<evidence type="ECO:0000256" key="1">
    <source>
        <dbReference type="SAM" id="SignalP"/>
    </source>
</evidence>
<dbReference type="PRINTS" id="PR00838">
    <property type="entry name" value="V5ALLERGEN"/>
</dbReference>
<dbReference type="InterPro" id="IPR018244">
    <property type="entry name" value="Allrgn_V5/Tpx1_CS"/>
</dbReference>
<dbReference type="Proteomes" id="UP000050741">
    <property type="component" value="Unassembled WGS sequence"/>
</dbReference>
<feature type="domain" description="SCP" evidence="2">
    <location>
        <begin position="27"/>
        <end position="183"/>
    </location>
</feature>
<dbReference type="InterPro" id="IPR035940">
    <property type="entry name" value="CAP_sf"/>
</dbReference>
<dbReference type="AlphaFoldDB" id="A0A183BM40"/>
<dbReference type="GO" id="GO:0005576">
    <property type="term" value="C:extracellular region"/>
    <property type="evidence" value="ECO:0007669"/>
    <property type="project" value="InterPro"/>
</dbReference>
<dbReference type="PANTHER" id="PTHR10334">
    <property type="entry name" value="CYSTEINE-RICH SECRETORY PROTEIN-RELATED"/>
    <property type="match status" value="1"/>
</dbReference>
<reference evidence="3" key="1">
    <citation type="submission" date="2014-05" db="EMBL/GenBank/DDBJ databases">
        <title>The genome and life-stage specific transcriptomes of Globodera pallida elucidate key aspects of plant parasitism by a cyst nematode.</title>
        <authorList>
            <person name="Cotton J.A."/>
            <person name="Lilley C.J."/>
            <person name="Jones L.M."/>
            <person name="Kikuchi T."/>
            <person name="Reid A.J."/>
            <person name="Thorpe P."/>
            <person name="Tsai I.J."/>
            <person name="Beasley H."/>
            <person name="Blok V."/>
            <person name="Cock P.J.A."/>
            <person name="Van den Akker S.E."/>
            <person name="Holroyd N."/>
            <person name="Hunt M."/>
            <person name="Mantelin S."/>
            <person name="Naghra H."/>
            <person name="Pain A."/>
            <person name="Palomares-Rius J.E."/>
            <person name="Zarowiecki M."/>
            <person name="Berriman M."/>
            <person name="Jones J.T."/>
            <person name="Urwin P.E."/>
        </authorList>
    </citation>
    <scope>NUCLEOTIDE SEQUENCE [LARGE SCALE GENOMIC DNA]</scope>
    <source>
        <strain evidence="3">Lindley</strain>
    </source>
</reference>
<sequence>MIYQLLTIVLMLIDCSTQQYTTTLTAEDKNAAVQCHNNYRSQLALGNMVNKTGGNKMPKASNMYKMTWDDGLAKFAQEWANKCLLKHSWNGWAGENLAYNGGTFSNKDAFVDACNRWWNELGVYGFKKELTLDDASLKPLGHWTQMAWQNSDKIGCAVAKNCPNTNWKTYVVCWYYKPGNYFGVPVYGVGEPCSKCDKCDKATGLCYQGNYFGVPVYGVGEPCSKCDKCDKATGLCYQ</sequence>
<feature type="signal peptide" evidence="1">
    <location>
        <begin position="1"/>
        <end position="17"/>
    </location>
</feature>
<dbReference type="SUPFAM" id="SSF55797">
    <property type="entry name" value="PR-1-like"/>
    <property type="match status" value="1"/>
</dbReference>
<dbReference type="InterPro" id="IPR002413">
    <property type="entry name" value="V5_allergen-like"/>
</dbReference>
<keyword evidence="3" id="KW-1185">Reference proteome</keyword>
<evidence type="ECO:0000313" key="3">
    <source>
        <dbReference type="Proteomes" id="UP000050741"/>
    </source>
</evidence>
<name>A0A183BM40_GLOPA</name>
<dbReference type="Gene3D" id="3.40.33.10">
    <property type="entry name" value="CAP"/>
    <property type="match status" value="1"/>
</dbReference>
<organism evidence="3 4">
    <name type="scientific">Globodera pallida</name>
    <name type="common">Potato cyst nematode worm</name>
    <name type="synonym">Heterodera pallida</name>
    <dbReference type="NCBI Taxonomy" id="36090"/>
    <lineage>
        <taxon>Eukaryota</taxon>
        <taxon>Metazoa</taxon>
        <taxon>Ecdysozoa</taxon>
        <taxon>Nematoda</taxon>
        <taxon>Chromadorea</taxon>
        <taxon>Rhabditida</taxon>
        <taxon>Tylenchina</taxon>
        <taxon>Tylenchomorpha</taxon>
        <taxon>Tylenchoidea</taxon>
        <taxon>Heteroderidae</taxon>
        <taxon>Heteroderinae</taxon>
        <taxon>Globodera</taxon>
    </lineage>
</organism>
<dbReference type="PRINTS" id="PR00837">
    <property type="entry name" value="V5TPXLIKE"/>
</dbReference>
<evidence type="ECO:0000259" key="2">
    <source>
        <dbReference type="SMART" id="SM00198"/>
    </source>
</evidence>
<reference evidence="4" key="2">
    <citation type="submission" date="2016-06" db="UniProtKB">
        <authorList>
            <consortium name="WormBaseParasite"/>
        </authorList>
    </citation>
    <scope>IDENTIFICATION</scope>
</reference>
<accession>A0A183BM40</accession>
<proteinExistence type="predicted"/>
<dbReference type="WBParaSite" id="GPLIN_000167500">
    <property type="protein sequence ID" value="GPLIN_000167500"/>
    <property type="gene ID" value="GPLIN_000167500"/>
</dbReference>
<feature type="chain" id="PRO_5008146364" evidence="1">
    <location>
        <begin position="18"/>
        <end position="238"/>
    </location>
</feature>
<dbReference type="SMART" id="SM00198">
    <property type="entry name" value="SCP"/>
    <property type="match status" value="1"/>
</dbReference>
<dbReference type="CDD" id="cd05380">
    <property type="entry name" value="CAP_euk"/>
    <property type="match status" value="1"/>
</dbReference>
<dbReference type="InterPro" id="IPR001283">
    <property type="entry name" value="CRISP-related"/>
</dbReference>
<dbReference type="PROSITE" id="PS01009">
    <property type="entry name" value="CRISP_1"/>
    <property type="match status" value="1"/>
</dbReference>
<dbReference type="Pfam" id="PF00188">
    <property type="entry name" value="CAP"/>
    <property type="match status" value="1"/>
</dbReference>